<dbReference type="AlphaFoldDB" id="A0AAI8Z1W5"/>
<accession>A0AAI8Z1W5</accession>
<keyword evidence="3" id="KW-1185">Reference proteome</keyword>
<dbReference type="EMBL" id="CAVMBE010000042">
    <property type="protein sequence ID" value="CAK4030935.1"/>
    <property type="molecule type" value="Genomic_DNA"/>
</dbReference>
<reference evidence="2" key="1">
    <citation type="submission" date="2023-11" db="EMBL/GenBank/DDBJ databases">
        <authorList>
            <person name="Alioto T."/>
            <person name="Alioto T."/>
            <person name="Gomez Garrido J."/>
        </authorList>
    </citation>
    <scope>NUCLEOTIDE SEQUENCE</scope>
</reference>
<organism evidence="2 3">
    <name type="scientific">Lecanosticta acicola</name>
    <dbReference type="NCBI Taxonomy" id="111012"/>
    <lineage>
        <taxon>Eukaryota</taxon>
        <taxon>Fungi</taxon>
        <taxon>Dikarya</taxon>
        <taxon>Ascomycota</taxon>
        <taxon>Pezizomycotina</taxon>
        <taxon>Dothideomycetes</taxon>
        <taxon>Dothideomycetidae</taxon>
        <taxon>Mycosphaerellales</taxon>
        <taxon>Mycosphaerellaceae</taxon>
        <taxon>Lecanosticta</taxon>
    </lineage>
</organism>
<feature type="region of interest" description="Disordered" evidence="1">
    <location>
        <begin position="1"/>
        <end position="173"/>
    </location>
</feature>
<protein>
    <submittedName>
        <fullName evidence="2">Uncharacterized protein</fullName>
    </submittedName>
</protein>
<evidence type="ECO:0000256" key="1">
    <source>
        <dbReference type="SAM" id="MobiDB-lite"/>
    </source>
</evidence>
<sequence>MPEASAEAQAQPLQHAASPTSQAGERPIDYELFGDGGTGDETGERHVLPGRSDSAPLNKGKPASRHKPSVGDTILEKLHFQLPRDRRCSIPEGHISPPVPGSGRRASTDHAFTIGGAKVETSSSSSSSGKREEVIEEGEGEGEGEASASRAGMTSRDLGAQDGSDTLYRCRDW</sequence>
<evidence type="ECO:0000313" key="2">
    <source>
        <dbReference type="EMBL" id="CAK4030935.1"/>
    </source>
</evidence>
<dbReference type="Proteomes" id="UP001296104">
    <property type="component" value="Unassembled WGS sequence"/>
</dbReference>
<proteinExistence type="predicted"/>
<comment type="caution">
    <text evidence="2">The sequence shown here is derived from an EMBL/GenBank/DDBJ whole genome shotgun (WGS) entry which is preliminary data.</text>
</comment>
<feature type="compositionally biased region" description="Basic and acidic residues" evidence="1">
    <location>
        <begin position="74"/>
        <end position="89"/>
    </location>
</feature>
<evidence type="ECO:0000313" key="3">
    <source>
        <dbReference type="Proteomes" id="UP001296104"/>
    </source>
</evidence>
<gene>
    <name evidence="2" type="ORF">LECACI_7A006093</name>
</gene>
<feature type="compositionally biased region" description="Acidic residues" evidence="1">
    <location>
        <begin position="134"/>
        <end position="144"/>
    </location>
</feature>
<name>A0AAI8Z1W5_9PEZI</name>